<evidence type="ECO:0000256" key="4">
    <source>
        <dbReference type="ARBA" id="ARBA00022679"/>
    </source>
</evidence>
<dbReference type="PANTHER" id="PTHR24421:SF10">
    <property type="entry name" value="NITRATE_NITRITE SENSOR PROTEIN NARQ"/>
    <property type="match status" value="1"/>
</dbReference>
<dbReference type="Proteomes" id="UP001225356">
    <property type="component" value="Unassembled WGS sequence"/>
</dbReference>
<dbReference type="Pfam" id="PF07730">
    <property type="entry name" value="HisKA_3"/>
    <property type="match status" value="1"/>
</dbReference>
<feature type="domain" description="Histidine kinase/HSP90-like ATPase" evidence="10">
    <location>
        <begin position="297"/>
        <end position="392"/>
    </location>
</feature>
<keyword evidence="7" id="KW-0067">ATP-binding</keyword>
<keyword evidence="9" id="KW-0472">Membrane</keyword>
<keyword evidence="4" id="KW-0808">Transferase</keyword>
<feature type="transmembrane region" description="Helical" evidence="9">
    <location>
        <begin position="88"/>
        <end position="107"/>
    </location>
</feature>
<feature type="transmembrane region" description="Helical" evidence="9">
    <location>
        <begin position="119"/>
        <end position="137"/>
    </location>
</feature>
<keyword evidence="9" id="KW-1133">Transmembrane helix</keyword>
<evidence type="ECO:0000256" key="2">
    <source>
        <dbReference type="ARBA" id="ARBA00012438"/>
    </source>
</evidence>
<dbReference type="InterPro" id="IPR036890">
    <property type="entry name" value="HATPase_C_sf"/>
</dbReference>
<dbReference type="GO" id="GO:0016301">
    <property type="term" value="F:kinase activity"/>
    <property type="evidence" value="ECO:0007669"/>
    <property type="project" value="UniProtKB-KW"/>
</dbReference>
<gene>
    <name evidence="12" type="ORF">J2853_001073</name>
</gene>
<dbReference type="SUPFAM" id="SSF55874">
    <property type="entry name" value="ATPase domain of HSP90 chaperone/DNA topoisomerase II/histidine kinase"/>
    <property type="match status" value="1"/>
</dbReference>
<evidence type="ECO:0000259" key="11">
    <source>
        <dbReference type="Pfam" id="PF07730"/>
    </source>
</evidence>
<dbReference type="InterPro" id="IPR050482">
    <property type="entry name" value="Sensor_HK_TwoCompSys"/>
</dbReference>
<feature type="transmembrane region" description="Helical" evidence="9">
    <location>
        <begin position="144"/>
        <end position="166"/>
    </location>
</feature>
<keyword evidence="6 12" id="KW-0418">Kinase</keyword>
<dbReference type="InterPro" id="IPR011712">
    <property type="entry name" value="Sig_transdc_His_kin_sub3_dim/P"/>
</dbReference>
<reference evidence="12 13" key="1">
    <citation type="submission" date="2023-07" db="EMBL/GenBank/DDBJ databases">
        <title>Sequencing the genomes of 1000 actinobacteria strains.</title>
        <authorList>
            <person name="Klenk H.-P."/>
        </authorList>
    </citation>
    <scope>NUCLEOTIDE SEQUENCE [LARGE SCALE GENOMIC DNA]</scope>
    <source>
        <strain evidence="12 13">DSM 46740</strain>
    </source>
</reference>
<dbReference type="CDD" id="cd16917">
    <property type="entry name" value="HATPase_UhpB-NarQ-NarX-like"/>
    <property type="match status" value="1"/>
</dbReference>
<comment type="caution">
    <text evidence="12">The sequence shown here is derived from an EMBL/GenBank/DDBJ whole genome shotgun (WGS) entry which is preliminary data.</text>
</comment>
<keyword evidence="5" id="KW-0547">Nucleotide-binding</keyword>
<evidence type="ECO:0000256" key="3">
    <source>
        <dbReference type="ARBA" id="ARBA00022553"/>
    </source>
</evidence>
<evidence type="ECO:0000313" key="12">
    <source>
        <dbReference type="EMBL" id="MDP9841862.1"/>
    </source>
</evidence>
<dbReference type="Pfam" id="PF02518">
    <property type="entry name" value="HATPase_c"/>
    <property type="match status" value="1"/>
</dbReference>
<evidence type="ECO:0000313" key="13">
    <source>
        <dbReference type="Proteomes" id="UP001225356"/>
    </source>
</evidence>
<dbReference type="InterPro" id="IPR003594">
    <property type="entry name" value="HATPase_dom"/>
</dbReference>
<feature type="domain" description="Signal transduction histidine kinase subgroup 3 dimerisation and phosphoacceptor" evidence="11">
    <location>
        <begin position="185"/>
        <end position="249"/>
    </location>
</feature>
<keyword evidence="8" id="KW-0902">Two-component regulatory system</keyword>
<protein>
    <recommendedName>
        <fullName evidence="2">histidine kinase</fullName>
        <ecNumber evidence="2">2.7.13.3</ecNumber>
    </recommendedName>
</protein>
<proteinExistence type="predicted"/>
<dbReference type="Gene3D" id="1.20.5.1930">
    <property type="match status" value="1"/>
</dbReference>
<comment type="catalytic activity">
    <reaction evidence="1">
        <text>ATP + protein L-histidine = ADP + protein N-phospho-L-histidine.</text>
        <dbReference type="EC" id="2.7.13.3"/>
    </reaction>
</comment>
<dbReference type="EMBL" id="JAUSQU010000001">
    <property type="protein sequence ID" value="MDP9841862.1"/>
    <property type="molecule type" value="Genomic_DNA"/>
</dbReference>
<keyword evidence="13" id="KW-1185">Reference proteome</keyword>
<dbReference type="EC" id="2.7.13.3" evidence="2"/>
<keyword evidence="3" id="KW-0597">Phosphoprotein</keyword>
<evidence type="ECO:0000256" key="8">
    <source>
        <dbReference type="ARBA" id="ARBA00023012"/>
    </source>
</evidence>
<keyword evidence="9" id="KW-0812">Transmembrane</keyword>
<name>A0ABT9Q545_9ACTN</name>
<evidence type="ECO:0000259" key="10">
    <source>
        <dbReference type="Pfam" id="PF02518"/>
    </source>
</evidence>
<evidence type="ECO:0000256" key="7">
    <source>
        <dbReference type="ARBA" id="ARBA00022840"/>
    </source>
</evidence>
<evidence type="ECO:0000256" key="6">
    <source>
        <dbReference type="ARBA" id="ARBA00022777"/>
    </source>
</evidence>
<dbReference type="Gene3D" id="3.30.565.10">
    <property type="entry name" value="Histidine kinase-like ATPase, C-terminal domain"/>
    <property type="match status" value="1"/>
</dbReference>
<dbReference type="PANTHER" id="PTHR24421">
    <property type="entry name" value="NITRATE/NITRITE SENSOR PROTEIN NARX-RELATED"/>
    <property type="match status" value="1"/>
</dbReference>
<evidence type="ECO:0000256" key="5">
    <source>
        <dbReference type="ARBA" id="ARBA00022741"/>
    </source>
</evidence>
<dbReference type="RefSeq" id="WP_307555528.1">
    <property type="nucleotide sequence ID" value="NZ_JAUSQU010000001.1"/>
</dbReference>
<sequence>MMAVRGTAPGKWLSRRLVWCAIAAALVLAPAALGRSSALVMAVPAAATAFTAMMRWPWGRVPLAAAASAVCLLSLTADLVFRGPQGYVVLWALVEFPALLILAGRVIRRAPDRQAATVGPLVASAVVLLPVRFLFAAPAADVQAVALTCSLSLLPAAGAIGIGLYFRTLDNRRARAVLEALREQRLQVAADLHDFVAHELTGIVLEVQAARLDAYEPAQFGELLGRLEASGLRALDSMDRTVQTLRGPGERDAPPTRVYGLGDLTELVGRFAESTDGGALAELRVEPDLAGTLPRGTEDTAHRVVLEALTNIRRHAAGARGVTVTVVRAPAGTPAVEVTVTDDGNGTTSPPILRRGAGGTGLPELRARAEALGGTLTWGPHKTGWRVRAILPG</sequence>
<accession>A0ABT9Q545</accession>
<organism evidence="12 13">
    <name type="scientific">Streptosporangium lutulentum</name>
    <dbReference type="NCBI Taxonomy" id="1461250"/>
    <lineage>
        <taxon>Bacteria</taxon>
        <taxon>Bacillati</taxon>
        <taxon>Actinomycetota</taxon>
        <taxon>Actinomycetes</taxon>
        <taxon>Streptosporangiales</taxon>
        <taxon>Streptosporangiaceae</taxon>
        <taxon>Streptosporangium</taxon>
    </lineage>
</organism>
<evidence type="ECO:0000256" key="1">
    <source>
        <dbReference type="ARBA" id="ARBA00000085"/>
    </source>
</evidence>
<evidence type="ECO:0000256" key="9">
    <source>
        <dbReference type="SAM" id="Phobius"/>
    </source>
</evidence>